<name>A0A840NAI9_9PSEU</name>
<dbReference type="EC" id="4.2.1.59" evidence="3"/>
<dbReference type="GO" id="GO:0019171">
    <property type="term" value="F:(3R)-hydroxyacyl-[acyl-carrier-protein] dehydratase activity"/>
    <property type="evidence" value="ECO:0007669"/>
    <property type="project" value="UniProtKB-EC"/>
</dbReference>
<proteinExistence type="inferred from homology"/>
<dbReference type="InterPro" id="IPR029069">
    <property type="entry name" value="HotDog_dom_sf"/>
</dbReference>
<gene>
    <name evidence="3" type="ORF">BJ969_000316</name>
</gene>
<evidence type="ECO:0000313" key="4">
    <source>
        <dbReference type="Proteomes" id="UP000580474"/>
    </source>
</evidence>
<keyword evidence="2 3" id="KW-0456">Lyase</keyword>
<dbReference type="RefSeq" id="WP_184476617.1">
    <property type="nucleotide sequence ID" value="NZ_JACHIV010000001.1"/>
</dbReference>
<dbReference type="EMBL" id="JACHIV010000001">
    <property type="protein sequence ID" value="MBB5067228.1"/>
    <property type="molecule type" value="Genomic_DNA"/>
</dbReference>
<dbReference type="InterPro" id="IPR013114">
    <property type="entry name" value="FabA_FabZ"/>
</dbReference>
<dbReference type="PANTHER" id="PTHR30272:SF1">
    <property type="entry name" value="3-HYDROXYACYL-[ACYL-CARRIER-PROTEIN] DEHYDRATASE"/>
    <property type="match status" value="1"/>
</dbReference>
<evidence type="ECO:0000256" key="1">
    <source>
        <dbReference type="ARBA" id="ARBA00009174"/>
    </source>
</evidence>
<protein>
    <submittedName>
        <fullName evidence="3">3-hydroxyacyl-[acyl-carrier-protein] dehydratase</fullName>
        <ecNumber evidence="3">4.2.1.59</ecNumber>
    </submittedName>
</protein>
<dbReference type="Gene3D" id="3.10.129.10">
    <property type="entry name" value="Hotdog Thioesterase"/>
    <property type="match status" value="1"/>
</dbReference>
<accession>A0A840NAI9</accession>
<dbReference type="Proteomes" id="UP000580474">
    <property type="component" value="Unassembled WGS sequence"/>
</dbReference>
<dbReference type="SUPFAM" id="SSF54637">
    <property type="entry name" value="Thioesterase/thiol ester dehydrase-isomerase"/>
    <property type="match status" value="1"/>
</dbReference>
<keyword evidence="4" id="KW-1185">Reference proteome</keyword>
<sequence length="162" mass="17652">MTGQARIRATIPHRHPILLVDRVVSVEPGARIRTRKAISGTEHCYAGLPDDAPEEEYAYPLSRLLESWAQSAVLLASWERPNADVLTGQVELLTGLRGVELVEPVYPGDVVEHVVIAVRELPDAAIFRGECAVDGRIAVRVGQLTVARRDADFLRPGGTGAR</sequence>
<reference evidence="3 4" key="1">
    <citation type="submission" date="2020-08" db="EMBL/GenBank/DDBJ databases">
        <title>Sequencing the genomes of 1000 actinobacteria strains.</title>
        <authorList>
            <person name="Klenk H.-P."/>
        </authorList>
    </citation>
    <scope>NUCLEOTIDE SEQUENCE [LARGE SCALE GENOMIC DNA]</scope>
    <source>
        <strain evidence="3 4">DSM 45582</strain>
    </source>
</reference>
<organism evidence="3 4">
    <name type="scientific">Saccharopolyspora gloriosae</name>
    <dbReference type="NCBI Taxonomy" id="455344"/>
    <lineage>
        <taxon>Bacteria</taxon>
        <taxon>Bacillati</taxon>
        <taxon>Actinomycetota</taxon>
        <taxon>Actinomycetes</taxon>
        <taxon>Pseudonocardiales</taxon>
        <taxon>Pseudonocardiaceae</taxon>
        <taxon>Saccharopolyspora</taxon>
    </lineage>
</organism>
<evidence type="ECO:0000313" key="3">
    <source>
        <dbReference type="EMBL" id="MBB5067228.1"/>
    </source>
</evidence>
<dbReference type="PANTHER" id="PTHR30272">
    <property type="entry name" value="3-HYDROXYACYL-[ACYL-CARRIER-PROTEIN] DEHYDRATASE"/>
    <property type="match status" value="1"/>
</dbReference>
<comment type="caution">
    <text evidence="3">The sequence shown here is derived from an EMBL/GenBank/DDBJ whole genome shotgun (WGS) entry which is preliminary data.</text>
</comment>
<evidence type="ECO:0000256" key="2">
    <source>
        <dbReference type="ARBA" id="ARBA00023239"/>
    </source>
</evidence>
<dbReference type="AlphaFoldDB" id="A0A840NAI9"/>
<comment type="similarity">
    <text evidence="1">Belongs to the thioester dehydratase family. FabZ subfamily.</text>
</comment>